<dbReference type="RefSeq" id="WP_386106618.1">
    <property type="nucleotide sequence ID" value="NZ_JBHTJR010000039.1"/>
</dbReference>
<keyword evidence="3" id="KW-1185">Reference proteome</keyword>
<reference evidence="3" key="1">
    <citation type="journal article" date="2019" name="Int. J. Syst. Evol. Microbiol.">
        <title>The Global Catalogue of Microorganisms (GCM) 10K type strain sequencing project: providing services to taxonomists for standard genome sequencing and annotation.</title>
        <authorList>
            <consortium name="The Broad Institute Genomics Platform"/>
            <consortium name="The Broad Institute Genome Sequencing Center for Infectious Disease"/>
            <person name="Wu L."/>
            <person name="Ma J."/>
        </authorList>
    </citation>
    <scope>NUCLEOTIDE SEQUENCE [LARGE SCALE GENOMIC DNA]</scope>
    <source>
        <strain evidence="3">CCUG 60527</strain>
    </source>
</reference>
<feature type="domain" description="Protein kinase" evidence="1">
    <location>
        <begin position="8"/>
        <end position="224"/>
    </location>
</feature>
<dbReference type="Gene3D" id="1.10.510.10">
    <property type="entry name" value="Transferase(Phosphotransferase) domain 1"/>
    <property type="match status" value="1"/>
</dbReference>
<keyword evidence="2" id="KW-0418">Kinase</keyword>
<dbReference type="InterPro" id="IPR009330">
    <property type="entry name" value="LipoPS_heptP_kinase"/>
</dbReference>
<gene>
    <name evidence="2" type="ORF">ACFQ1U_06695</name>
</gene>
<accession>A0ABW3JQW8</accession>
<protein>
    <submittedName>
        <fullName evidence="2">Lipopolysaccharide core heptose(II) kinase RfaY</fullName>
    </submittedName>
</protein>
<dbReference type="InterPro" id="IPR000719">
    <property type="entry name" value="Prot_kinase_dom"/>
</dbReference>
<evidence type="ECO:0000313" key="3">
    <source>
        <dbReference type="Proteomes" id="UP001597062"/>
    </source>
</evidence>
<dbReference type="Pfam" id="PF06176">
    <property type="entry name" value="WaaY"/>
    <property type="match status" value="1"/>
</dbReference>
<dbReference type="SUPFAM" id="SSF56112">
    <property type="entry name" value="Protein kinase-like (PK-like)"/>
    <property type="match status" value="1"/>
</dbReference>
<evidence type="ECO:0000313" key="2">
    <source>
        <dbReference type="EMBL" id="MFD0992888.1"/>
    </source>
</evidence>
<comment type="caution">
    <text evidence="2">The sequence shown here is derived from an EMBL/GenBank/DDBJ whole genome shotgun (WGS) entry which is preliminary data.</text>
</comment>
<sequence length="224" mass="27117">MNKIKDFKIIKTLQQNGENADVFLVENENDKFIIKRFNKVPKCNNAYGKENHFGRRREGSELVFNEIKKKSNQYDFLIKFYERFKWNNDWCILIEFFEGITFREFINLNKNNTLDLIQGIKNFANEVSKWHKHNFSHGDPHLDNVLINKNLEIKLIDYSQLHFPDFKYCKKYNCFTPNNRRINEDLIKTTSHFGRGFLKELENINNQTNFDLDFKKIFLENYKY</sequence>
<proteinExistence type="predicted"/>
<keyword evidence="2" id="KW-0808">Transferase</keyword>
<name>A0ABW3JQW8_9FLAO</name>
<organism evidence="2 3">
    <name type="scientific">Tenacibaculum geojense</name>
    <dbReference type="NCBI Taxonomy" id="915352"/>
    <lineage>
        <taxon>Bacteria</taxon>
        <taxon>Pseudomonadati</taxon>
        <taxon>Bacteroidota</taxon>
        <taxon>Flavobacteriia</taxon>
        <taxon>Flavobacteriales</taxon>
        <taxon>Flavobacteriaceae</taxon>
        <taxon>Tenacibaculum</taxon>
    </lineage>
</organism>
<dbReference type="Proteomes" id="UP001597062">
    <property type="component" value="Unassembled WGS sequence"/>
</dbReference>
<dbReference type="InterPro" id="IPR011009">
    <property type="entry name" value="Kinase-like_dom_sf"/>
</dbReference>
<dbReference type="GO" id="GO:0016301">
    <property type="term" value="F:kinase activity"/>
    <property type="evidence" value="ECO:0007669"/>
    <property type="project" value="UniProtKB-KW"/>
</dbReference>
<dbReference type="PROSITE" id="PS50011">
    <property type="entry name" value="PROTEIN_KINASE_DOM"/>
    <property type="match status" value="1"/>
</dbReference>
<dbReference type="Gene3D" id="3.30.200.20">
    <property type="entry name" value="Phosphorylase Kinase, domain 1"/>
    <property type="match status" value="1"/>
</dbReference>
<dbReference type="EMBL" id="JBHTJR010000039">
    <property type="protein sequence ID" value="MFD0992888.1"/>
    <property type="molecule type" value="Genomic_DNA"/>
</dbReference>
<evidence type="ECO:0000259" key="1">
    <source>
        <dbReference type="PROSITE" id="PS50011"/>
    </source>
</evidence>